<protein>
    <recommendedName>
        <fullName evidence="4">Major facilitator superfamily (MFS) profile domain-containing protein</fullName>
    </recommendedName>
</protein>
<dbReference type="AlphaFoldDB" id="A0ABD5UTJ2"/>
<organism evidence="2 3">
    <name type="scientific">Halopenitus salinus</name>
    <dbReference type="NCBI Taxonomy" id="1198295"/>
    <lineage>
        <taxon>Archaea</taxon>
        <taxon>Methanobacteriati</taxon>
        <taxon>Methanobacteriota</taxon>
        <taxon>Stenosarchaea group</taxon>
        <taxon>Halobacteria</taxon>
        <taxon>Halobacteriales</taxon>
        <taxon>Haloferacaceae</taxon>
        <taxon>Halopenitus</taxon>
    </lineage>
</organism>
<feature type="transmembrane region" description="Helical" evidence="1">
    <location>
        <begin position="12"/>
        <end position="38"/>
    </location>
</feature>
<proteinExistence type="predicted"/>
<dbReference type="RefSeq" id="WP_379742638.1">
    <property type="nucleotide sequence ID" value="NZ_JBHSVN010000001.1"/>
</dbReference>
<name>A0ABD5UTJ2_9EURY</name>
<evidence type="ECO:0000256" key="1">
    <source>
        <dbReference type="SAM" id="Phobius"/>
    </source>
</evidence>
<accession>A0ABD5UTJ2</accession>
<dbReference type="Proteomes" id="UP001596296">
    <property type="component" value="Unassembled WGS sequence"/>
</dbReference>
<gene>
    <name evidence="2" type="ORF">ACFQE9_07450</name>
</gene>
<evidence type="ECO:0000313" key="2">
    <source>
        <dbReference type="EMBL" id="MFC6892443.1"/>
    </source>
</evidence>
<keyword evidence="3" id="KW-1185">Reference proteome</keyword>
<evidence type="ECO:0000313" key="3">
    <source>
        <dbReference type="Proteomes" id="UP001596296"/>
    </source>
</evidence>
<keyword evidence="1" id="KW-0472">Membrane</keyword>
<feature type="transmembrane region" description="Helical" evidence="1">
    <location>
        <begin position="50"/>
        <end position="67"/>
    </location>
</feature>
<reference evidence="2 3" key="1">
    <citation type="journal article" date="2019" name="Int. J. Syst. Evol. Microbiol.">
        <title>The Global Catalogue of Microorganisms (GCM) 10K type strain sequencing project: providing services to taxonomists for standard genome sequencing and annotation.</title>
        <authorList>
            <consortium name="The Broad Institute Genomics Platform"/>
            <consortium name="The Broad Institute Genome Sequencing Center for Infectious Disease"/>
            <person name="Wu L."/>
            <person name="Ma J."/>
        </authorList>
    </citation>
    <scope>NUCLEOTIDE SEQUENCE [LARGE SCALE GENOMIC DNA]</scope>
    <source>
        <strain evidence="2 3">SKJ47</strain>
    </source>
</reference>
<sequence>MSQNRSVSELDRAIKLIGAVLLGVAVVLGAVVTAITVLGSEAISVSPSGIGTLAFGLVLAALVLLVGRSAGRERGRIGG</sequence>
<keyword evidence="1" id="KW-1133">Transmembrane helix</keyword>
<evidence type="ECO:0008006" key="4">
    <source>
        <dbReference type="Google" id="ProtNLM"/>
    </source>
</evidence>
<dbReference type="EMBL" id="JBHSXL010000006">
    <property type="protein sequence ID" value="MFC6892443.1"/>
    <property type="molecule type" value="Genomic_DNA"/>
</dbReference>
<keyword evidence="1" id="KW-0812">Transmembrane</keyword>
<comment type="caution">
    <text evidence="2">The sequence shown here is derived from an EMBL/GenBank/DDBJ whole genome shotgun (WGS) entry which is preliminary data.</text>
</comment>